<protein>
    <submittedName>
        <fullName evidence="2">Uncharacterized protein</fullName>
    </submittedName>
</protein>
<evidence type="ECO:0000313" key="3">
    <source>
        <dbReference type="Proteomes" id="UP001602245"/>
    </source>
</evidence>
<evidence type="ECO:0000256" key="1">
    <source>
        <dbReference type="SAM" id="MobiDB-lite"/>
    </source>
</evidence>
<proteinExistence type="predicted"/>
<keyword evidence="3" id="KW-1185">Reference proteome</keyword>
<organism evidence="2 3">
    <name type="scientific">Paractinoplanes globisporus</name>
    <dbReference type="NCBI Taxonomy" id="113565"/>
    <lineage>
        <taxon>Bacteria</taxon>
        <taxon>Bacillati</taxon>
        <taxon>Actinomycetota</taxon>
        <taxon>Actinomycetes</taxon>
        <taxon>Micromonosporales</taxon>
        <taxon>Micromonosporaceae</taxon>
        <taxon>Paractinoplanes</taxon>
    </lineage>
</organism>
<dbReference type="EMBL" id="JBIAZU010000001">
    <property type="protein sequence ID" value="MFF5288145.1"/>
    <property type="molecule type" value="Genomic_DNA"/>
</dbReference>
<accession>A0ABW6W6I1</accession>
<feature type="region of interest" description="Disordered" evidence="1">
    <location>
        <begin position="26"/>
        <end position="84"/>
    </location>
</feature>
<gene>
    <name evidence="2" type="ORF">ACFY35_01815</name>
</gene>
<sequence length="84" mass="8500">MSLSSLRSFSGAASLAFETTRSTLKAMAEAAVPPGGSDTPGERRQATPAAGPASGPVDLEAVEPTPAEKRKAGVRKGINLDAYA</sequence>
<name>A0ABW6W6I1_9ACTN</name>
<reference evidence="2 3" key="1">
    <citation type="submission" date="2024-10" db="EMBL/GenBank/DDBJ databases">
        <title>The Natural Products Discovery Center: Release of the First 8490 Sequenced Strains for Exploring Actinobacteria Biosynthetic Diversity.</title>
        <authorList>
            <person name="Kalkreuter E."/>
            <person name="Kautsar S.A."/>
            <person name="Yang D."/>
            <person name="Bader C.D."/>
            <person name="Teijaro C.N."/>
            <person name="Fluegel L."/>
            <person name="Davis C.M."/>
            <person name="Simpson J.R."/>
            <person name="Lauterbach L."/>
            <person name="Steele A.D."/>
            <person name="Gui C."/>
            <person name="Meng S."/>
            <person name="Li G."/>
            <person name="Viehrig K."/>
            <person name="Ye F."/>
            <person name="Su P."/>
            <person name="Kiefer A.F."/>
            <person name="Nichols A."/>
            <person name="Cepeda A.J."/>
            <person name="Yan W."/>
            <person name="Fan B."/>
            <person name="Jiang Y."/>
            <person name="Adhikari A."/>
            <person name="Zheng C.-J."/>
            <person name="Schuster L."/>
            <person name="Cowan T.M."/>
            <person name="Smanski M.J."/>
            <person name="Chevrette M.G."/>
            <person name="De Carvalho L.P.S."/>
            <person name="Shen B."/>
        </authorList>
    </citation>
    <scope>NUCLEOTIDE SEQUENCE [LARGE SCALE GENOMIC DNA]</scope>
    <source>
        <strain evidence="2 3">NPDC000087</strain>
    </source>
</reference>
<comment type="caution">
    <text evidence="2">The sequence shown here is derived from an EMBL/GenBank/DDBJ whole genome shotgun (WGS) entry which is preliminary data.</text>
</comment>
<dbReference type="RefSeq" id="WP_020518578.1">
    <property type="nucleotide sequence ID" value="NZ_JBIAZU010000001.1"/>
</dbReference>
<dbReference type="Proteomes" id="UP001602245">
    <property type="component" value="Unassembled WGS sequence"/>
</dbReference>
<evidence type="ECO:0000313" key="2">
    <source>
        <dbReference type="EMBL" id="MFF5288145.1"/>
    </source>
</evidence>